<keyword evidence="6" id="KW-0812">Transmembrane</keyword>
<dbReference type="Gene3D" id="3.30.200.20">
    <property type="entry name" value="Phosphorylase Kinase, domain 1"/>
    <property type="match status" value="1"/>
</dbReference>
<dbReference type="PROSITE" id="PS50011">
    <property type="entry name" value="PROTEIN_KINASE_DOM"/>
    <property type="match status" value="1"/>
</dbReference>
<evidence type="ECO:0000256" key="3">
    <source>
        <dbReference type="ARBA" id="ARBA00022777"/>
    </source>
</evidence>
<evidence type="ECO:0000256" key="6">
    <source>
        <dbReference type="SAM" id="Phobius"/>
    </source>
</evidence>
<dbReference type="GO" id="GO:0005524">
    <property type="term" value="F:ATP binding"/>
    <property type="evidence" value="ECO:0007669"/>
    <property type="project" value="UniProtKB-KW"/>
</dbReference>
<keyword evidence="1" id="KW-0808">Transferase</keyword>
<keyword evidence="6" id="KW-0472">Membrane</keyword>
<evidence type="ECO:0000313" key="8">
    <source>
        <dbReference type="EMBL" id="GLU48116.1"/>
    </source>
</evidence>
<feature type="transmembrane region" description="Helical" evidence="6">
    <location>
        <begin position="355"/>
        <end position="384"/>
    </location>
</feature>
<feature type="domain" description="Protein kinase" evidence="7">
    <location>
        <begin position="31"/>
        <end position="279"/>
    </location>
</feature>
<dbReference type="Pfam" id="PF00069">
    <property type="entry name" value="Pkinase"/>
    <property type="match status" value="1"/>
</dbReference>
<keyword evidence="3" id="KW-0418">Kinase</keyword>
<name>A0A9W6P6N1_9ACTN</name>
<dbReference type="PANTHER" id="PTHR43289">
    <property type="entry name" value="MITOGEN-ACTIVATED PROTEIN KINASE KINASE KINASE 20-RELATED"/>
    <property type="match status" value="1"/>
</dbReference>
<sequence length="547" mass="56617">MSRRSERTISVLVPPDLGPIAPEDPQAIGPYVLVGRFGSGRTGTVYAAVNPAAGTDSLLAVKTLPPARVADRNARAELDRRLRALAGVDGRCYVAPVTFDSAGDPPWLAMPYASGIPLAQYARKRGPLTPGRLIALAAGLAEGLCSLHAHGLSHGDLTPSNILLSSTGPRILDCSLPGDPESLRRSAAWLGPERHHGAAPSPASDAFAWGAIISFAATGRLPFGMGEPAVLAARVESEAPDLEGVPSELRPLLESALAKDPAERPDGQELLRASIQLWEEGLGTVGTEAGPGTGVTRLLNREWQGIVEPALLPRVVHLNERGKGKTGKAAAKTSALRPAASTATASAAKAPRSRALLLTGSAVLGAVLLGGAAWAGVAAFGGGLGTAAPLPSPSPSPSSSPTPPPPLDSGTMMVRFDGPAENNLLAGPWPYTPVQEVDPDAGLPSSEEIVTPQEWSARWTPVEGAEEPLEALIAADAEVLCAHFCLAAGQVYTDEQNRGTYTVTGRDLVNYLSWGDVVIAEATFGEPDPETGTPSIIQVTEVYPPAP</sequence>
<dbReference type="InterPro" id="IPR008266">
    <property type="entry name" value="Tyr_kinase_AS"/>
</dbReference>
<feature type="region of interest" description="Disordered" evidence="5">
    <location>
        <begin position="389"/>
        <end position="411"/>
    </location>
</feature>
<evidence type="ECO:0000256" key="2">
    <source>
        <dbReference type="ARBA" id="ARBA00022741"/>
    </source>
</evidence>
<accession>A0A9W6P6N1</accession>
<evidence type="ECO:0000256" key="5">
    <source>
        <dbReference type="SAM" id="MobiDB-lite"/>
    </source>
</evidence>
<evidence type="ECO:0000256" key="4">
    <source>
        <dbReference type="ARBA" id="ARBA00022840"/>
    </source>
</evidence>
<dbReference type="Gene3D" id="1.10.510.10">
    <property type="entry name" value="Transferase(Phosphotransferase) domain 1"/>
    <property type="match status" value="1"/>
</dbReference>
<feature type="compositionally biased region" description="Pro residues" evidence="5">
    <location>
        <begin position="390"/>
        <end position="407"/>
    </location>
</feature>
<proteinExistence type="predicted"/>
<dbReference type="GO" id="GO:0004674">
    <property type="term" value="F:protein serine/threonine kinase activity"/>
    <property type="evidence" value="ECO:0007669"/>
    <property type="project" value="TreeGrafter"/>
</dbReference>
<keyword evidence="9" id="KW-1185">Reference proteome</keyword>
<dbReference type="AlphaFoldDB" id="A0A9W6P6N1"/>
<dbReference type="PROSITE" id="PS00109">
    <property type="entry name" value="PROTEIN_KINASE_TYR"/>
    <property type="match status" value="1"/>
</dbReference>
<evidence type="ECO:0000313" key="9">
    <source>
        <dbReference type="Proteomes" id="UP001165092"/>
    </source>
</evidence>
<dbReference type="CDD" id="cd14014">
    <property type="entry name" value="STKc_PknB_like"/>
    <property type="match status" value="1"/>
</dbReference>
<feature type="compositionally biased region" description="Low complexity" evidence="5">
    <location>
        <begin position="327"/>
        <end position="351"/>
    </location>
</feature>
<dbReference type="PANTHER" id="PTHR43289:SF34">
    <property type="entry name" value="SERINE_THREONINE-PROTEIN KINASE YBDM-RELATED"/>
    <property type="match status" value="1"/>
</dbReference>
<dbReference type="Proteomes" id="UP001165092">
    <property type="component" value="Unassembled WGS sequence"/>
</dbReference>
<protein>
    <recommendedName>
        <fullName evidence="7">Protein kinase domain-containing protein</fullName>
    </recommendedName>
</protein>
<evidence type="ECO:0000256" key="1">
    <source>
        <dbReference type="ARBA" id="ARBA00022679"/>
    </source>
</evidence>
<comment type="caution">
    <text evidence="8">The sequence shown here is derived from an EMBL/GenBank/DDBJ whole genome shotgun (WGS) entry which is preliminary data.</text>
</comment>
<reference evidence="8" key="1">
    <citation type="submission" date="2023-02" db="EMBL/GenBank/DDBJ databases">
        <title>Nocardiopsis ansamitocini NBRC 112285.</title>
        <authorList>
            <person name="Ichikawa N."/>
            <person name="Sato H."/>
            <person name="Tonouchi N."/>
        </authorList>
    </citation>
    <scope>NUCLEOTIDE SEQUENCE</scope>
    <source>
        <strain evidence="8">NBRC 112285</strain>
    </source>
</reference>
<dbReference type="EMBL" id="BSQG01000003">
    <property type="protein sequence ID" value="GLU48116.1"/>
    <property type="molecule type" value="Genomic_DNA"/>
</dbReference>
<gene>
    <name evidence="8" type="ORF">Nans01_24670</name>
</gene>
<keyword evidence="4" id="KW-0067">ATP-binding</keyword>
<dbReference type="InterPro" id="IPR011009">
    <property type="entry name" value="Kinase-like_dom_sf"/>
</dbReference>
<dbReference type="SUPFAM" id="SSF56112">
    <property type="entry name" value="Protein kinase-like (PK-like)"/>
    <property type="match status" value="1"/>
</dbReference>
<keyword evidence="2" id="KW-0547">Nucleotide-binding</keyword>
<keyword evidence="6" id="KW-1133">Transmembrane helix</keyword>
<dbReference type="InterPro" id="IPR000719">
    <property type="entry name" value="Prot_kinase_dom"/>
</dbReference>
<feature type="region of interest" description="Disordered" evidence="5">
    <location>
        <begin position="321"/>
        <end position="351"/>
    </location>
</feature>
<evidence type="ECO:0000259" key="7">
    <source>
        <dbReference type="PROSITE" id="PS50011"/>
    </source>
</evidence>
<organism evidence="8 9">
    <name type="scientific">Nocardiopsis ansamitocini</name>
    <dbReference type="NCBI Taxonomy" id="1670832"/>
    <lineage>
        <taxon>Bacteria</taxon>
        <taxon>Bacillati</taxon>
        <taxon>Actinomycetota</taxon>
        <taxon>Actinomycetes</taxon>
        <taxon>Streptosporangiales</taxon>
        <taxon>Nocardiopsidaceae</taxon>
        <taxon>Nocardiopsis</taxon>
    </lineage>
</organism>
<dbReference type="RefSeq" id="WP_285759495.1">
    <property type="nucleotide sequence ID" value="NZ_BSQG01000003.1"/>
</dbReference>